<dbReference type="InterPro" id="IPR025669">
    <property type="entry name" value="AAA_dom"/>
</dbReference>
<dbReference type="OrthoDB" id="9815116at2"/>
<protein>
    <submittedName>
        <fullName evidence="2">Chromosome (Plasmid) partitioning protein ParA</fullName>
    </submittedName>
</protein>
<dbReference type="Gene3D" id="3.40.50.300">
    <property type="entry name" value="P-loop containing nucleotide triphosphate hydrolases"/>
    <property type="match status" value="1"/>
</dbReference>
<feature type="domain" description="AAA" evidence="1">
    <location>
        <begin position="36"/>
        <end position="213"/>
    </location>
</feature>
<dbReference type="Pfam" id="PF13614">
    <property type="entry name" value="AAA_31"/>
    <property type="match status" value="1"/>
</dbReference>
<gene>
    <name evidence="2" type="ORF">GRAN_1762</name>
</gene>
<evidence type="ECO:0000313" key="2">
    <source>
        <dbReference type="EMBL" id="RXH58452.1"/>
    </source>
</evidence>
<dbReference type="PANTHER" id="PTHR13696:SF52">
    <property type="entry name" value="PARA FAMILY PROTEIN CT_582"/>
    <property type="match status" value="1"/>
</dbReference>
<dbReference type="PANTHER" id="PTHR13696">
    <property type="entry name" value="P-LOOP CONTAINING NUCLEOSIDE TRIPHOSPHATE HYDROLASE"/>
    <property type="match status" value="1"/>
</dbReference>
<accession>A0A4Q0T623</accession>
<reference evidence="2 3" key="1">
    <citation type="submission" date="2018-11" db="EMBL/GenBank/DDBJ databases">
        <authorList>
            <person name="Mardanov A.V."/>
            <person name="Ravin N.V."/>
            <person name="Dedysh S.N."/>
        </authorList>
    </citation>
    <scope>NUCLEOTIDE SEQUENCE [LARGE SCALE GENOMIC DNA]</scope>
    <source>
        <strain evidence="2 3">AF10</strain>
    </source>
</reference>
<dbReference type="FunFam" id="3.40.50.300:FF:000285">
    <property type="entry name" value="Sporulation initiation inhibitor Soj"/>
    <property type="match status" value="1"/>
</dbReference>
<dbReference type="RefSeq" id="WP_128912446.1">
    <property type="nucleotide sequence ID" value="NZ_RDSM01000001.1"/>
</dbReference>
<dbReference type="AlphaFoldDB" id="A0A4Q0T623"/>
<evidence type="ECO:0000313" key="3">
    <source>
        <dbReference type="Proteomes" id="UP000289437"/>
    </source>
</evidence>
<proteinExistence type="predicted"/>
<dbReference type="Proteomes" id="UP000289437">
    <property type="component" value="Unassembled WGS sequence"/>
</dbReference>
<dbReference type="EMBL" id="RDSM01000001">
    <property type="protein sequence ID" value="RXH58452.1"/>
    <property type="molecule type" value="Genomic_DNA"/>
</dbReference>
<organism evidence="2 3">
    <name type="scientific">Granulicella sibirica</name>
    <dbReference type="NCBI Taxonomy" id="2479048"/>
    <lineage>
        <taxon>Bacteria</taxon>
        <taxon>Pseudomonadati</taxon>
        <taxon>Acidobacteriota</taxon>
        <taxon>Terriglobia</taxon>
        <taxon>Terriglobales</taxon>
        <taxon>Acidobacteriaceae</taxon>
        <taxon>Granulicella</taxon>
    </lineage>
</organism>
<reference evidence="3" key="2">
    <citation type="submission" date="2019-02" db="EMBL/GenBank/DDBJ databases">
        <title>Granulicella sibirica sp. nov., a psychrotolerant acidobacterium isolated from an organic soil layer in forested tundra, West Siberia.</title>
        <authorList>
            <person name="Oshkin I.Y."/>
            <person name="Kulichevskaya I.S."/>
            <person name="Rijpstra W.I.C."/>
            <person name="Sinninghe Damste J.S."/>
            <person name="Rakitin A.L."/>
            <person name="Ravin N.V."/>
            <person name="Dedysh S.N."/>
        </authorList>
    </citation>
    <scope>NUCLEOTIDE SEQUENCE [LARGE SCALE GENOMIC DNA]</scope>
    <source>
        <strain evidence="3">AF10</strain>
    </source>
</reference>
<dbReference type="InterPro" id="IPR050678">
    <property type="entry name" value="DNA_Partitioning_ATPase"/>
</dbReference>
<keyword evidence="3" id="KW-1185">Reference proteome</keyword>
<sequence length="323" mass="35458">MITIHPHSKQLAQTLPEATTAAAPDPVASIVRARGRVIAIVNQKGGVGKTTTAINLAAAIALEGLQTLLIDCDPQANTTGGLGFPRDLPEAEPRISVYDLLLGHATAKEAILPTEIPTLFLVPGSKNLIGANLELVTQDRREFRLRDALAPIRAEYPFIILDCPPALDLLTLNSLVASDGLLVPMQAEYFALEGISELMSTLDRVAAAFNDGLALEGVVLTMYDDRTNLSQQVTENLRGFFGDKLFKTTIPRNIRLAEAPSFGKPVHLYDPRSRGSEAYMALAQELLTRNGIVSPRELERRAEQEEEKKRIPEKKVRFWPYNK</sequence>
<evidence type="ECO:0000259" key="1">
    <source>
        <dbReference type="Pfam" id="PF13614"/>
    </source>
</evidence>
<dbReference type="SUPFAM" id="SSF52540">
    <property type="entry name" value="P-loop containing nucleoside triphosphate hydrolases"/>
    <property type="match status" value="1"/>
</dbReference>
<comment type="caution">
    <text evidence="2">The sequence shown here is derived from an EMBL/GenBank/DDBJ whole genome shotgun (WGS) entry which is preliminary data.</text>
</comment>
<dbReference type="CDD" id="cd02042">
    <property type="entry name" value="ParAB_family"/>
    <property type="match status" value="1"/>
</dbReference>
<name>A0A4Q0T623_9BACT</name>
<dbReference type="InterPro" id="IPR027417">
    <property type="entry name" value="P-loop_NTPase"/>
</dbReference>